<comment type="caution">
    <text evidence="12">The sequence shown here is derived from an EMBL/GenBank/DDBJ whole genome shotgun (WGS) entry which is preliminary data.</text>
</comment>
<evidence type="ECO:0000256" key="9">
    <source>
        <dbReference type="ARBA" id="ARBA00023136"/>
    </source>
</evidence>
<dbReference type="InterPro" id="IPR034001">
    <property type="entry name" value="ABCG_PDR_1"/>
</dbReference>
<dbReference type="GO" id="GO:1990961">
    <property type="term" value="P:xenobiotic detoxification by transmembrane export across the plasma membrane"/>
    <property type="evidence" value="ECO:0007669"/>
    <property type="project" value="UniProtKB-ARBA"/>
</dbReference>
<dbReference type="Proteomes" id="UP000697127">
    <property type="component" value="Unassembled WGS sequence"/>
</dbReference>
<dbReference type="InterPro" id="IPR010929">
    <property type="entry name" value="PDR_CDR_ABC"/>
</dbReference>
<dbReference type="InterPro" id="IPR043926">
    <property type="entry name" value="ABCG_dom"/>
</dbReference>
<evidence type="ECO:0000256" key="6">
    <source>
        <dbReference type="ARBA" id="ARBA00022741"/>
    </source>
</evidence>
<evidence type="ECO:0000313" key="12">
    <source>
        <dbReference type="EMBL" id="KAG0688049.1"/>
    </source>
</evidence>
<feature type="transmembrane region" description="Helical" evidence="10">
    <location>
        <begin position="512"/>
        <end position="535"/>
    </location>
</feature>
<comment type="subcellular location">
    <subcellularLocation>
        <location evidence="1">Membrane</location>
        <topology evidence="1">Multi-pass membrane protein</topology>
    </subcellularLocation>
</comment>
<feature type="transmembrane region" description="Helical" evidence="10">
    <location>
        <begin position="1470"/>
        <end position="1491"/>
    </location>
</feature>
<dbReference type="GO" id="GO:0016020">
    <property type="term" value="C:membrane"/>
    <property type="evidence" value="ECO:0007669"/>
    <property type="project" value="UniProtKB-SubCell"/>
</dbReference>
<feature type="domain" description="ABC transporter" evidence="11">
    <location>
        <begin position="858"/>
        <end position="1107"/>
    </location>
</feature>
<dbReference type="Pfam" id="PF14510">
    <property type="entry name" value="ABC_trans_N"/>
    <property type="match status" value="1"/>
</dbReference>
<evidence type="ECO:0000313" key="13">
    <source>
        <dbReference type="Proteomes" id="UP000697127"/>
    </source>
</evidence>
<comment type="similarity">
    <text evidence="2">Belongs to the ABC transporter superfamily. ABCG family. PDR (TC 3.A.1.205) subfamily.</text>
</comment>
<keyword evidence="7 12" id="KW-0067">ATP-binding</keyword>
<evidence type="ECO:0000256" key="8">
    <source>
        <dbReference type="ARBA" id="ARBA00022989"/>
    </source>
</evidence>
<evidence type="ECO:0000259" key="11">
    <source>
        <dbReference type="PROSITE" id="PS50893"/>
    </source>
</evidence>
<feature type="domain" description="ABC transporter" evidence="11">
    <location>
        <begin position="152"/>
        <end position="404"/>
    </location>
</feature>
<keyword evidence="8 10" id="KW-1133">Transmembrane helix</keyword>
<feature type="transmembrane region" description="Helical" evidence="10">
    <location>
        <begin position="661"/>
        <end position="683"/>
    </location>
</feature>
<dbReference type="GO" id="GO:0005524">
    <property type="term" value="F:ATP binding"/>
    <property type="evidence" value="ECO:0007669"/>
    <property type="project" value="UniProtKB-KW"/>
</dbReference>
<evidence type="ECO:0000256" key="2">
    <source>
        <dbReference type="ARBA" id="ARBA00006012"/>
    </source>
</evidence>
<dbReference type="InterPro" id="IPR027417">
    <property type="entry name" value="P-loop_NTPase"/>
</dbReference>
<feature type="transmembrane region" description="Helical" evidence="10">
    <location>
        <begin position="1378"/>
        <end position="1397"/>
    </location>
</feature>
<dbReference type="Pfam" id="PF00005">
    <property type="entry name" value="ABC_tran"/>
    <property type="match status" value="2"/>
</dbReference>
<dbReference type="InterPro" id="IPR003593">
    <property type="entry name" value="AAA+_ATPase"/>
</dbReference>
<dbReference type="CDD" id="cd03232">
    <property type="entry name" value="ABCG_PDR_domain2"/>
    <property type="match status" value="1"/>
</dbReference>
<dbReference type="Pfam" id="PF06422">
    <property type="entry name" value="PDR_CDR"/>
    <property type="match status" value="1"/>
</dbReference>
<feature type="transmembrane region" description="Helical" evidence="10">
    <location>
        <begin position="547"/>
        <end position="568"/>
    </location>
</feature>
<reference evidence="12" key="1">
    <citation type="submission" date="2020-11" db="EMBL/GenBank/DDBJ databases">
        <title>Kefir isolates.</title>
        <authorList>
            <person name="Marcisauskas S."/>
            <person name="Kim Y."/>
            <person name="Blasche S."/>
        </authorList>
    </citation>
    <scope>NUCLEOTIDE SEQUENCE</scope>
    <source>
        <strain evidence="12">Olga-1</strain>
    </source>
</reference>
<feature type="transmembrane region" description="Helical" evidence="10">
    <location>
        <begin position="773"/>
        <end position="794"/>
    </location>
</feature>
<keyword evidence="9 10" id="KW-0472">Membrane</keyword>
<dbReference type="SUPFAM" id="SSF52540">
    <property type="entry name" value="P-loop containing nucleoside triphosphate hydrolases"/>
    <property type="match status" value="2"/>
</dbReference>
<sequence length="1512" mass="171581">MSQYSKEKKKDEDTSSFQSIDEIVDYGLTFNNNDNNNTASQEDTYDNELKDIQRTATNMETMSRLTELSHTLSHMTANDMKTFEIDPNDFDLQRILKFLINRNHQNGIITKKAEVIFKDLTIIGNNTSASVLKDVGDIFFPFYHFLKSKLLDKNKNIGFDFKKLPKTRKIVKDANGFAEPGTMTLVLGRPGAGCSSLLKILCGQTKTYLNITGDIYYGGIDSNTMFKEFQNQLIYNPELDVHLPYLTVEQTINFAIGCKTPNIRFDDLTRKQYIEAIKDIYLVLFGLKHVEKTLVGNDFVRGISGGQRKRVSIAEAMVTNGTVFAFDNATRGLDASTALEFTEALRTSTNMHKITSFVTIYQASENIYELFDYVTVLYLGRQVYFGPINEAVSYFQRMGFEKSPRETSSEFLTTVTDPLARKLRSGITKAPETADDFEKYWQQSPEYENLNYLIDEKLKDSNNQKTSQTFKTVLQVEKQKYTSKNSLYTVNYFEQLKLCCIRRFHDSWNNRAYATTLFLAALIQAFINGSLFYNISEDTVGAFAKGGVIFFSLLYFCVMSLAETAALFEDKPILNKQYGYTLFHPSAELFAKQIVSLPIRSISIVVFTIVLYFLSGLKTDAGAYFTYLLYIILCTQAICSLFTLLASLMPTLSAANGLNGIVMMSCILYSSYMIQAPSMYWWFKWFAYCNPVRYAFESIILMQFRGLRMPCYNSELIPRGDGYENINSTINQVCGFIGSSLSKEKYGSSNDVDGLIYLEVAFTYTWNHMWRNLGIIFCFIIGYLAINAIIVEFYNPIVASSDKLLFIKGANIPLSLFEAIGFKDEEESIVSSKISDNNILDNISESKRSTANTEGQSLGSNDIFAWKGVDYVVPYDGQQRKLLDNVQGYVLPGTLTALMGESGAGKTTLLNVLSRRVDVGVVTGDLLINGQPLDSSFERRTGYVQQQDLHIAELTVRESLIFSARLRRPHSIPDEEKIEYVDKVIEILNMNEYADSITGTTGYGLNVEQRKKLSIATELVAKPSLLLFLDEPTSGLDSQSSWAIIQVLKELAKAGQAILCTIHQPSATLLEQFDKLLLLKRGGQTVYFGDIGKNSETLINYFEGQGADKCDPQENPAEYILTVIGAGATATVEKDWHQVWVNSQEFVERSKEIENIIIESSKNAVLSNNSENEELKKPFAAPYLYQLLIVYKRTQLQVFRQVPYIMSKFMLMVLAGLLHGFTFWNVKHTVIGLQNITFACFIALILSNPLINQIQEQAIASRELFEVRESKSNTFHWSCLILTQGLVEIPYGILFSTIYFICWYFPIQLDNEPSRAGMWWFTYCFFFQMYYITLALATVYVSPDLPSANVLIALIFSFLIAFCGVIQKPFMMPGFWKFMWRLSPFTYFINNMIALLVHDRPVTCGSTEYSILDPPAGETCGEYLESFFTNNNGYVSNPNDTSSCEICQYSVGDEYLHESGMSYSYIWRNVGIYCGYIAFNFGSMVALYYVLRVKNINPLTPIFALQKRLKRK</sequence>
<protein>
    <submittedName>
        <fullName evidence="12">ATP-binding cassette transporter snq2</fullName>
    </submittedName>
</protein>
<keyword evidence="4 10" id="KW-0812">Transmembrane</keyword>
<dbReference type="GO" id="GO:0140359">
    <property type="term" value="F:ABC-type transporter activity"/>
    <property type="evidence" value="ECO:0007669"/>
    <property type="project" value="InterPro"/>
</dbReference>
<evidence type="ECO:0000256" key="10">
    <source>
        <dbReference type="SAM" id="Phobius"/>
    </source>
</evidence>
<feature type="transmembrane region" description="Helical" evidence="10">
    <location>
        <begin position="1202"/>
        <end position="1224"/>
    </location>
</feature>
<keyword evidence="13" id="KW-1185">Reference proteome</keyword>
<dbReference type="OrthoDB" id="245989at2759"/>
<feature type="transmembrane region" description="Helical" evidence="10">
    <location>
        <begin position="1319"/>
        <end position="1341"/>
    </location>
</feature>
<organism evidence="12 13">
    <name type="scientific">Pichia californica</name>
    <dbReference type="NCBI Taxonomy" id="460514"/>
    <lineage>
        <taxon>Eukaryota</taxon>
        <taxon>Fungi</taxon>
        <taxon>Dikarya</taxon>
        <taxon>Ascomycota</taxon>
        <taxon>Saccharomycotina</taxon>
        <taxon>Pichiomycetes</taxon>
        <taxon>Pichiales</taxon>
        <taxon>Pichiaceae</taxon>
        <taxon>Pichia</taxon>
    </lineage>
</organism>
<name>A0A9P6WJM8_9ASCO</name>
<dbReference type="EMBL" id="PUHW01000188">
    <property type="protein sequence ID" value="KAG0688049.1"/>
    <property type="molecule type" value="Genomic_DNA"/>
</dbReference>
<dbReference type="SMART" id="SM00382">
    <property type="entry name" value="AAA"/>
    <property type="match status" value="2"/>
</dbReference>
<evidence type="ECO:0000256" key="5">
    <source>
        <dbReference type="ARBA" id="ARBA00022737"/>
    </source>
</evidence>
<dbReference type="Pfam" id="PF19055">
    <property type="entry name" value="ABC2_membrane_7"/>
    <property type="match status" value="1"/>
</dbReference>
<evidence type="ECO:0000256" key="1">
    <source>
        <dbReference type="ARBA" id="ARBA00004141"/>
    </source>
</evidence>
<dbReference type="PANTHER" id="PTHR19241">
    <property type="entry name" value="ATP-BINDING CASSETTE TRANSPORTER"/>
    <property type="match status" value="1"/>
</dbReference>
<feature type="transmembrane region" description="Helical" evidence="10">
    <location>
        <begin position="627"/>
        <end position="649"/>
    </location>
</feature>
<dbReference type="FunFam" id="3.40.50.300:FF:000054">
    <property type="entry name" value="ABC multidrug transporter atrF"/>
    <property type="match status" value="1"/>
</dbReference>
<evidence type="ECO:0000256" key="4">
    <source>
        <dbReference type="ARBA" id="ARBA00022692"/>
    </source>
</evidence>
<dbReference type="Pfam" id="PF01061">
    <property type="entry name" value="ABC2_membrane"/>
    <property type="match status" value="2"/>
</dbReference>
<keyword evidence="6" id="KW-0547">Nucleotide-binding</keyword>
<dbReference type="PROSITE" id="PS00211">
    <property type="entry name" value="ABC_TRANSPORTER_1"/>
    <property type="match status" value="1"/>
</dbReference>
<gene>
    <name evidence="12" type="primary">SNQ2_3</name>
    <name evidence="12" type="ORF">C6P40_001468</name>
</gene>
<feature type="transmembrane region" description="Helical" evidence="10">
    <location>
        <begin position="1289"/>
        <end position="1307"/>
    </location>
</feature>
<keyword evidence="3" id="KW-0813">Transport</keyword>
<dbReference type="InterPro" id="IPR029481">
    <property type="entry name" value="ABC_trans_N"/>
</dbReference>
<evidence type="ECO:0000256" key="7">
    <source>
        <dbReference type="ARBA" id="ARBA00022840"/>
    </source>
</evidence>
<dbReference type="InterPro" id="IPR003439">
    <property type="entry name" value="ABC_transporter-like_ATP-bd"/>
</dbReference>
<dbReference type="InterPro" id="IPR034003">
    <property type="entry name" value="ABCG_PDR_2"/>
</dbReference>
<feature type="transmembrane region" description="Helical" evidence="10">
    <location>
        <begin position="1347"/>
        <end position="1366"/>
    </location>
</feature>
<dbReference type="CDD" id="cd03233">
    <property type="entry name" value="ABCG_PDR_domain1"/>
    <property type="match status" value="1"/>
</dbReference>
<dbReference type="InterPro" id="IPR017871">
    <property type="entry name" value="ABC_transporter-like_CS"/>
</dbReference>
<accession>A0A9P6WJM8</accession>
<dbReference type="Gene3D" id="3.40.50.300">
    <property type="entry name" value="P-loop containing nucleotide triphosphate hydrolases"/>
    <property type="match status" value="2"/>
</dbReference>
<dbReference type="GO" id="GO:0016887">
    <property type="term" value="F:ATP hydrolysis activity"/>
    <property type="evidence" value="ECO:0007669"/>
    <property type="project" value="InterPro"/>
</dbReference>
<evidence type="ECO:0000256" key="3">
    <source>
        <dbReference type="ARBA" id="ARBA00022448"/>
    </source>
</evidence>
<keyword evidence="5" id="KW-0677">Repeat</keyword>
<dbReference type="InterPro" id="IPR013525">
    <property type="entry name" value="ABC2_TM"/>
</dbReference>
<dbReference type="PROSITE" id="PS50893">
    <property type="entry name" value="ABC_TRANSPORTER_2"/>
    <property type="match status" value="2"/>
</dbReference>
<proteinExistence type="inferred from homology"/>
<feature type="transmembrane region" description="Helical" evidence="10">
    <location>
        <begin position="589"/>
        <end position="615"/>
    </location>
</feature>